<keyword evidence="3" id="KW-1185">Reference proteome</keyword>
<evidence type="ECO:0000313" key="3">
    <source>
        <dbReference type="Proteomes" id="UP000481153"/>
    </source>
</evidence>
<evidence type="ECO:0000313" key="2">
    <source>
        <dbReference type="EMBL" id="KAF0734767.1"/>
    </source>
</evidence>
<comment type="caution">
    <text evidence="2">The sequence shown here is derived from an EMBL/GenBank/DDBJ whole genome shotgun (WGS) entry which is preliminary data.</text>
</comment>
<dbReference type="Proteomes" id="UP000481153">
    <property type="component" value="Unassembled WGS sequence"/>
</dbReference>
<name>A0A6G0X4L1_9STRA</name>
<dbReference type="EMBL" id="VJMJ01000106">
    <property type="protein sequence ID" value="KAF0734767.1"/>
    <property type="molecule type" value="Genomic_DNA"/>
</dbReference>
<dbReference type="VEuPathDB" id="FungiDB:AeMF1_001476"/>
<proteinExistence type="predicted"/>
<feature type="region of interest" description="Disordered" evidence="1">
    <location>
        <begin position="305"/>
        <end position="344"/>
    </location>
</feature>
<reference evidence="2 3" key="1">
    <citation type="submission" date="2019-07" db="EMBL/GenBank/DDBJ databases">
        <title>Genomics analysis of Aphanomyces spp. identifies a new class of oomycete effector associated with host adaptation.</title>
        <authorList>
            <person name="Gaulin E."/>
        </authorList>
    </citation>
    <scope>NUCLEOTIDE SEQUENCE [LARGE SCALE GENOMIC DNA]</scope>
    <source>
        <strain evidence="2 3">ATCC 201684</strain>
    </source>
</reference>
<dbReference type="AlphaFoldDB" id="A0A6G0X4L1"/>
<evidence type="ECO:0000256" key="1">
    <source>
        <dbReference type="SAM" id="MobiDB-lite"/>
    </source>
</evidence>
<sequence>MNLLGEYSSSVIEGSDDSVATSERAPNGKEGNESAHAWRLEKRRSKYVKARQFLEEQFAETGIECPVRSLEGLTFASWQEFHDVLQEYMRETNQTYISRDSKTTPRYNAEQVKRKVKHFIPIPTEFSHARIRFDCKHSHSNMSKNLSLFETKAPKESHADGFHSSHPKRKAREGSFYSACPVKMHVQVHKNAATLGEWRVLVTNHVHVHNHNLVNGLVLEPIQEPPRLIPVRLDESRRERAFNDLFSFFTSYQAPREDDDAFHRRYGDMYMYIYQSLVEDKCVETDEAMLRFRKLAKPSMMLRRDKRIEPSASQAQPSPPPPPSSSLHLSTSSGSLSANSHYQL</sequence>
<organism evidence="2 3">
    <name type="scientific">Aphanomyces euteiches</name>
    <dbReference type="NCBI Taxonomy" id="100861"/>
    <lineage>
        <taxon>Eukaryota</taxon>
        <taxon>Sar</taxon>
        <taxon>Stramenopiles</taxon>
        <taxon>Oomycota</taxon>
        <taxon>Saprolegniomycetes</taxon>
        <taxon>Saprolegniales</taxon>
        <taxon>Verrucalvaceae</taxon>
        <taxon>Aphanomyces</taxon>
    </lineage>
</organism>
<gene>
    <name evidence="2" type="ORF">Ae201684_008616</name>
</gene>
<protein>
    <submittedName>
        <fullName evidence="2">Uncharacterized protein</fullName>
    </submittedName>
</protein>
<feature type="region of interest" description="Disordered" evidence="1">
    <location>
        <begin position="1"/>
        <end position="34"/>
    </location>
</feature>
<feature type="compositionally biased region" description="Low complexity" evidence="1">
    <location>
        <begin position="325"/>
        <end position="344"/>
    </location>
</feature>
<accession>A0A6G0X4L1</accession>